<reference key="2">
    <citation type="submission" date="2011-03" db="EMBL/GenBank/DDBJ databases">
        <title>Complete genome sequence of the thermoacidophilic crenarchaeon Thermoproteus uzoniensis 768-20.</title>
        <authorList>
            <person name="Mardanov A.V."/>
            <person name="Gumerov V.M."/>
            <person name="Beletsky A.V."/>
            <person name="Prokofeva M.I."/>
            <person name="Bonch-Osmolovskaya E.A."/>
            <person name="Ravin N.V."/>
            <person name="Skryabin K.G."/>
        </authorList>
    </citation>
    <scope>NUCLEOTIDE SEQUENCE</scope>
    <source>
        <strain>768-20</strain>
    </source>
</reference>
<dbReference type="PANTHER" id="PTHR31956">
    <property type="entry name" value="NON-SPECIFIC PHOSPHOLIPASE C4-RELATED"/>
    <property type="match status" value="1"/>
</dbReference>
<dbReference type="AlphaFoldDB" id="F2L265"/>
<dbReference type="eggNOG" id="arCOG05966">
    <property type="taxonomic scope" value="Archaea"/>
</dbReference>
<sequence>MNRALALAGVVILVVALTAVMFIAMPRPIKHRYINSTTSTGFKVSGLTATPIKHVVIIILENHAFDNIYGLYPFGTPPIINSITLSLMRPVGLNLSVVINGVKPYYANSVILKDPWEGYVNYHTDWDLGAMDGFVRGSGPQSMAYLSYQQVPLLWDYAEEYVLADNFFSPDLATTTPNRISYLVGFPVPAFGANSDCVIDFQETILYQLTQYNISWAYFDYGYRPGQALPPYPLSLIKGAGKYSSYYFNTSVFLQDLRDGELPSVSFLMFTGGNGHDEHSALDLHPPFNLTQGQVNLAYFVDAIEESPYWNSTVIFITFDEGGGFYDQVPPPIIYNYGIDPACEDGYLSRLGLRNYNVLGERVPLLIISPYAKEGWVDNYSISGYTLLAFIDYNWHLPYLTPIVANSNLAGLLAAFDFNQPPRPPIVITPTNWTYPIPLQYPIHYGYTATVKGNYTGYEILYRMGLISSSIYKYIIEYNNTRTSIIGSSN</sequence>
<keyword evidence="1" id="KW-0378">Hydrolase</keyword>
<dbReference type="HOGENOM" id="CLU_038122_0_0_2"/>
<dbReference type="GO" id="GO:0042578">
    <property type="term" value="F:phosphoric ester hydrolase activity"/>
    <property type="evidence" value="ECO:0007669"/>
    <property type="project" value="UniProtKB-ARBA"/>
</dbReference>
<gene>
    <name evidence="2" type="ordered locus">TUZN_1521</name>
</gene>
<dbReference type="Proteomes" id="UP000008138">
    <property type="component" value="Chromosome"/>
</dbReference>
<reference evidence="2 3" key="1">
    <citation type="journal article" date="2011" name="J. Bacteriol.">
        <title>Complete genome sequence of the thermoacidophilic crenarchaeon Thermoproteus uzoniensis 768-20.</title>
        <authorList>
            <person name="Mardanov A.V."/>
            <person name="Gumerov V.M."/>
            <person name="Beletsky A.V."/>
            <person name="Prokofeva M.I."/>
            <person name="Bonch-Osmolovskaya E.A."/>
            <person name="Ravin N.V."/>
            <person name="Skryabin K.G."/>
        </authorList>
    </citation>
    <scope>NUCLEOTIDE SEQUENCE [LARGE SCALE GENOMIC DNA]</scope>
    <source>
        <strain evidence="2 3">768-20</strain>
    </source>
</reference>
<keyword evidence="3" id="KW-1185">Reference proteome</keyword>
<dbReference type="SUPFAM" id="SSF53649">
    <property type="entry name" value="Alkaline phosphatase-like"/>
    <property type="match status" value="1"/>
</dbReference>
<dbReference type="InterPro" id="IPR017850">
    <property type="entry name" value="Alkaline_phosphatase_core_sf"/>
</dbReference>
<name>F2L265_THEU7</name>
<dbReference type="Pfam" id="PF04185">
    <property type="entry name" value="Phosphoesterase"/>
    <property type="match status" value="1"/>
</dbReference>
<evidence type="ECO:0000313" key="2">
    <source>
        <dbReference type="EMBL" id="AEA12992.1"/>
    </source>
</evidence>
<dbReference type="EMBL" id="CP002590">
    <property type="protein sequence ID" value="AEA12992.1"/>
    <property type="molecule type" value="Genomic_DNA"/>
</dbReference>
<evidence type="ECO:0000256" key="1">
    <source>
        <dbReference type="ARBA" id="ARBA00022801"/>
    </source>
</evidence>
<accession>F2L265</accession>
<proteinExistence type="predicted"/>
<protein>
    <submittedName>
        <fullName evidence="2">Phosphoesterase</fullName>
    </submittedName>
</protein>
<dbReference type="PANTHER" id="PTHR31956:SF1">
    <property type="entry name" value="NON-SPECIFIC PHOSPHOLIPASE C1"/>
    <property type="match status" value="1"/>
</dbReference>
<dbReference type="InterPro" id="IPR007312">
    <property type="entry name" value="Phosphoesterase"/>
</dbReference>
<evidence type="ECO:0000313" key="3">
    <source>
        <dbReference type="Proteomes" id="UP000008138"/>
    </source>
</evidence>
<dbReference type="Gene3D" id="3.40.720.10">
    <property type="entry name" value="Alkaline Phosphatase, subunit A"/>
    <property type="match status" value="2"/>
</dbReference>
<organism evidence="2 3">
    <name type="scientific">Thermoproteus uzoniensis (strain 768-20)</name>
    <dbReference type="NCBI Taxonomy" id="999630"/>
    <lineage>
        <taxon>Archaea</taxon>
        <taxon>Thermoproteota</taxon>
        <taxon>Thermoprotei</taxon>
        <taxon>Thermoproteales</taxon>
        <taxon>Thermoproteaceae</taxon>
        <taxon>Thermoproteus</taxon>
    </lineage>
</organism>
<dbReference type="KEGG" id="tuz:TUZN_1521"/>
<dbReference type="STRING" id="999630.TUZN_1521"/>